<dbReference type="PANTHER" id="PTHR11362:SF82">
    <property type="entry name" value="PHOSPHATIDYLETHANOLAMINE-BINDING PROTEIN 4"/>
    <property type="match status" value="1"/>
</dbReference>
<dbReference type="InterPro" id="IPR008914">
    <property type="entry name" value="PEBP"/>
</dbReference>
<evidence type="ECO:0000256" key="1">
    <source>
        <dbReference type="ARBA" id="ARBA00004173"/>
    </source>
</evidence>
<sequence length="439" mass="50434">MALERSTRPLAKCLRCTRHDRISLPIRAFSNTPAAREEQTVSEAQPAPAASSAPKKKLLDPETVSSPRKERKLVREQHRLPIGSRRRRAALATSQNIPFTELPYQCFQEARQYLLQDRQRKLEEIAIQRTRIAKLQDKVVVDEREQQKKEHSLKTMRQRLEHTKILADINDPLVKKRFEDGLADMNKPIYRHLADQKWRSYERRLVMQRVTTMNVVPDVIPAIDPTLSTSLNFEFPNSRGVRHGDIVESRVSERPAILRIQKYEKGEKLYTIAVINPDVPDVAKDGFSSRMHFLACNIPLSPTNTLVRLSQLNKDTQVALPWLPAYAQKGLPYQRMAIVILEQPAPTRPPAGSNDVIPSTPVDVSKLRNLKNAREKLTIRSLMSVDKLMPVGVDLFRTQWDEGTAGVMQRAGVIGWDVEFKRKRIEPLPYQRLKGERYR</sequence>
<dbReference type="EMBL" id="CAVMBE010000018">
    <property type="protein sequence ID" value="CAK3979178.1"/>
    <property type="molecule type" value="Genomic_DNA"/>
</dbReference>
<evidence type="ECO:0000256" key="4">
    <source>
        <dbReference type="ARBA" id="ARBA00038016"/>
    </source>
</evidence>
<comment type="function">
    <text evidence="3">Component of the mitochondrial ribosome (mitoribosome), a dedicated translation machinery responsible for the synthesis of mitochondrial genome-encoded proteins, including at least some of the essential transmembrane subunits of the mitochondrial respiratory chain. The mitoribosomes are attached to the mitochondrial inner membrane and translation products are cotranslationally integrated into the membrane.</text>
</comment>
<evidence type="ECO:0000256" key="3">
    <source>
        <dbReference type="ARBA" id="ARBA00037226"/>
    </source>
</evidence>
<reference evidence="7" key="1">
    <citation type="submission" date="2023-11" db="EMBL/GenBank/DDBJ databases">
        <authorList>
            <person name="Alioto T."/>
            <person name="Alioto T."/>
            <person name="Gomez Garrido J."/>
        </authorList>
    </citation>
    <scope>NUCLEOTIDE SEQUENCE</scope>
</reference>
<dbReference type="Gene3D" id="3.90.280.10">
    <property type="entry name" value="PEBP-like"/>
    <property type="match status" value="1"/>
</dbReference>
<comment type="caution">
    <text evidence="7">The sequence shown here is derived from an EMBL/GenBank/DDBJ whole genome shotgun (WGS) entry which is preliminary data.</text>
</comment>
<dbReference type="Gene3D" id="1.20.58.1180">
    <property type="match status" value="1"/>
</dbReference>
<dbReference type="GO" id="GO:0005739">
    <property type="term" value="C:mitochondrion"/>
    <property type="evidence" value="ECO:0007669"/>
    <property type="project" value="UniProtKB-SubCell"/>
</dbReference>
<feature type="region of interest" description="Disordered" evidence="6">
    <location>
        <begin position="30"/>
        <end position="77"/>
    </location>
</feature>
<evidence type="ECO:0000256" key="2">
    <source>
        <dbReference type="ARBA" id="ARBA00023128"/>
    </source>
</evidence>
<evidence type="ECO:0000256" key="6">
    <source>
        <dbReference type="SAM" id="MobiDB-lite"/>
    </source>
</evidence>
<proteinExistence type="inferred from homology"/>
<dbReference type="InterPro" id="IPR036610">
    <property type="entry name" value="PEBP-like_sf"/>
</dbReference>
<keyword evidence="8" id="KW-1185">Reference proteome</keyword>
<keyword evidence="2" id="KW-0496">Mitochondrion</keyword>
<dbReference type="FunFam" id="3.90.280.10:FF:000004">
    <property type="entry name" value="Mitochondrial large ribosomal subunit YmL35"/>
    <property type="match status" value="1"/>
</dbReference>
<comment type="subcellular location">
    <subcellularLocation>
        <location evidence="1">Mitochondrion</location>
    </subcellularLocation>
</comment>
<evidence type="ECO:0000256" key="5">
    <source>
        <dbReference type="ARBA" id="ARBA00039444"/>
    </source>
</evidence>
<dbReference type="Proteomes" id="UP001296104">
    <property type="component" value="Unassembled WGS sequence"/>
</dbReference>
<accession>A0AAI8YXD9</accession>
<dbReference type="CDD" id="cd00866">
    <property type="entry name" value="PEBP_euk"/>
    <property type="match status" value="1"/>
</dbReference>
<dbReference type="PANTHER" id="PTHR11362">
    <property type="entry name" value="PHOSPHATIDYLETHANOLAMINE-BINDING PROTEIN"/>
    <property type="match status" value="1"/>
</dbReference>
<protein>
    <recommendedName>
        <fullName evidence="5">Large ribosomal subunit protein mL38</fullName>
    </recommendedName>
</protein>
<dbReference type="InterPro" id="IPR035810">
    <property type="entry name" value="PEBP_euk"/>
</dbReference>
<comment type="similarity">
    <text evidence="4">Belongs to the phosphatidylethanolamine-binding protein family. Mitochondrion-specific ribosomal protein mL38 subfamily.</text>
</comment>
<evidence type="ECO:0000313" key="8">
    <source>
        <dbReference type="Proteomes" id="UP001296104"/>
    </source>
</evidence>
<organism evidence="7 8">
    <name type="scientific">Lecanosticta acicola</name>
    <dbReference type="NCBI Taxonomy" id="111012"/>
    <lineage>
        <taxon>Eukaryota</taxon>
        <taxon>Fungi</taxon>
        <taxon>Dikarya</taxon>
        <taxon>Ascomycota</taxon>
        <taxon>Pezizomycotina</taxon>
        <taxon>Dothideomycetes</taxon>
        <taxon>Dothideomycetidae</taxon>
        <taxon>Mycosphaerellales</taxon>
        <taxon>Mycosphaerellaceae</taxon>
        <taxon>Lecanosticta</taxon>
    </lineage>
</organism>
<name>A0AAI8YXD9_9PEZI</name>
<gene>
    <name evidence="7" type="ORF">LECACI_7A003737</name>
</gene>
<dbReference type="Pfam" id="PF01161">
    <property type="entry name" value="PBP"/>
    <property type="match status" value="1"/>
</dbReference>
<dbReference type="AlphaFoldDB" id="A0AAI8YXD9"/>
<evidence type="ECO:0000313" key="7">
    <source>
        <dbReference type="EMBL" id="CAK3979178.1"/>
    </source>
</evidence>
<feature type="compositionally biased region" description="Low complexity" evidence="6">
    <location>
        <begin position="42"/>
        <end position="53"/>
    </location>
</feature>
<dbReference type="SUPFAM" id="SSF49777">
    <property type="entry name" value="PEBP-like"/>
    <property type="match status" value="1"/>
</dbReference>